<proteinExistence type="inferred from homology"/>
<dbReference type="InterPro" id="IPR011034">
    <property type="entry name" value="Formyl_transferase-like_C_sf"/>
</dbReference>
<organism evidence="5">
    <name type="scientific">marine metagenome</name>
    <dbReference type="NCBI Taxonomy" id="408172"/>
    <lineage>
        <taxon>unclassified sequences</taxon>
        <taxon>metagenomes</taxon>
        <taxon>ecological metagenomes</taxon>
    </lineage>
</organism>
<accession>A0A383F5H2</accession>
<evidence type="ECO:0000256" key="4">
    <source>
        <dbReference type="ARBA" id="ARBA00023204"/>
    </source>
</evidence>
<dbReference type="Pfam" id="PF02245">
    <property type="entry name" value="Pur_DNA_glyco"/>
    <property type="match status" value="1"/>
</dbReference>
<name>A0A383F5H2_9ZZZZ</name>
<dbReference type="CDD" id="cd00540">
    <property type="entry name" value="AAG"/>
    <property type="match status" value="1"/>
</dbReference>
<keyword evidence="4" id="KW-0234">DNA repair</keyword>
<dbReference type="AlphaFoldDB" id="A0A383F5H2"/>
<dbReference type="PANTHER" id="PTHR10429:SF0">
    <property type="entry name" value="DNA-3-METHYLADENINE GLYCOSYLASE"/>
    <property type="match status" value="1"/>
</dbReference>
<comment type="similarity">
    <text evidence="1">Belongs to the DNA glycosylase MPG family.</text>
</comment>
<protein>
    <recommendedName>
        <fullName evidence="6">3-methyladenine DNA glycosylase</fullName>
    </recommendedName>
</protein>
<dbReference type="InterPro" id="IPR036995">
    <property type="entry name" value="MPG_sf"/>
</dbReference>
<dbReference type="GO" id="GO:0006284">
    <property type="term" value="P:base-excision repair"/>
    <property type="evidence" value="ECO:0007669"/>
    <property type="project" value="InterPro"/>
</dbReference>
<evidence type="ECO:0000313" key="5">
    <source>
        <dbReference type="EMBL" id="SVE63860.1"/>
    </source>
</evidence>
<gene>
    <name evidence="5" type="ORF">METZ01_LOCUS516714</name>
</gene>
<evidence type="ECO:0000256" key="1">
    <source>
        <dbReference type="ARBA" id="ARBA00009232"/>
    </source>
</evidence>
<evidence type="ECO:0008006" key="6">
    <source>
        <dbReference type="Google" id="ProtNLM"/>
    </source>
</evidence>
<dbReference type="Gene3D" id="3.10.300.10">
    <property type="entry name" value="Methylpurine-DNA glycosylase (MPG)"/>
    <property type="match status" value="1"/>
</dbReference>
<dbReference type="GO" id="GO:0003677">
    <property type="term" value="F:DNA binding"/>
    <property type="evidence" value="ECO:0007669"/>
    <property type="project" value="InterPro"/>
</dbReference>
<dbReference type="EMBL" id="UINC01231363">
    <property type="protein sequence ID" value="SVE63860.1"/>
    <property type="molecule type" value="Genomic_DNA"/>
</dbReference>
<evidence type="ECO:0000256" key="3">
    <source>
        <dbReference type="ARBA" id="ARBA00022801"/>
    </source>
</evidence>
<dbReference type="NCBIfam" id="TIGR00567">
    <property type="entry name" value="3mg"/>
    <property type="match status" value="1"/>
</dbReference>
<evidence type="ECO:0000256" key="2">
    <source>
        <dbReference type="ARBA" id="ARBA00022763"/>
    </source>
</evidence>
<keyword evidence="2" id="KW-0227">DNA damage</keyword>
<dbReference type="InterPro" id="IPR003180">
    <property type="entry name" value="MPG"/>
</dbReference>
<dbReference type="GO" id="GO:0003905">
    <property type="term" value="F:alkylbase DNA N-glycosylase activity"/>
    <property type="evidence" value="ECO:0007669"/>
    <property type="project" value="InterPro"/>
</dbReference>
<dbReference type="SUPFAM" id="SSF50486">
    <property type="entry name" value="FMT C-terminal domain-like"/>
    <property type="match status" value="1"/>
</dbReference>
<reference evidence="5" key="1">
    <citation type="submission" date="2018-05" db="EMBL/GenBank/DDBJ databases">
        <authorList>
            <person name="Lanie J.A."/>
            <person name="Ng W.-L."/>
            <person name="Kazmierczak K.M."/>
            <person name="Andrzejewski T.M."/>
            <person name="Davidsen T.M."/>
            <person name="Wayne K.J."/>
            <person name="Tettelin H."/>
            <person name="Glass J.I."/>
            <person name="Rusch D."/>
            <person name="Podicherti R."/>
            <person name="Tsui H.-C.T."/>
            <person name="Winkler M.E."/>
        </authorList>
    </citation>
    <scope>NUCLEOTIDE SEQUENCE</scope>
</reference>
<dbReference type="PANTHER" id="PTHR10429">
    <property type="entry name" value="DNA-3-METHYLADENINE GLYCOSYLASE"/>
    <property type="match status" value="1"/>
</dbReference>
<sequence length="131" mass="14359">MSKLGIDFYQRENILAISHDLLGKVLCTNFNGSLTAGIIVETEAYAGVADRASHAYGGRRTNRTEVMYSPPGTAYVYLCYGMHHLFNVVTNVEGIPHAVLIRGIEPIEGIDIILQRRKMSKLLPKLTAGPG</sequence>
<feature type="non-terminal residue" evidence="5">
    <location>
        <position position="131"/>
    </location>
</feature>
<keyword evidence="3" id="KW-0378">Hydrolase</keyword>